<evidence type="ECO:0000256" key="1">
    <source>
        <dbReference type="SAM" id="MobiDB-lite"/>
    </source>
</evidence>
<gene>
    <name evidence="3" type="ORF">MSPICULIGERA_LOCUS5901</name>
</gene>
<accession>A0AA36CFA7</accession>
<feature type="compositionally biased region" description="Low complexity" evidence="1">
    <location>
        <begin position="26"/>
        <end position="41"/>
    </location>
</feature>
<comment type="caution">
    <text evidence="3">The sequence shown here is derived from an EMBL/GenBank/DDBJ whole genome shotgun (WGS) entry which is preliminary data.</text>
</comment>
<keyword evidence="2" id="KW-0732">Signal</keyword>
<dbReference type="AlphaFoldDB" id="A0AA36CFA7"/>
<evidence type="ECO:0000256" key="2">
    <source>
        <dbReference type="SAM" id="SignalP"/>
    </source>
</evidence>
<feature type="chain" id="PRO_5041330504" evidence="2">
    <location>
        <begin position="18"/>
        <end position="201"/>
    </location>
</feature>
<sequence length="201" mass="22448">MKAVSLAFIIFAELVNAESKLNPVNPTASTTAASATSTSPSKNETSSTALDVDAVLAKISKGCITDQEYEDLTGNWFKAKHLGFVTCKDEAELAAAPNLEAYYELKEPQLLELSLDGNSFYERNFAPAIAFWDRRFPEMRAMLSTTRRRTSLCGRSWVDPLSASWPKRNYEKPTISKGHTQDLKVERERNVLFNKFLINGS</sequence>
<evidence type="ECO:0000313" key="3">
    <source>
        <dbReference type="EMBL" id="CAJ0567348.1"/>
    </source>
</evidence>
<feature type="non-terminal residue" evidence="3">
    <location>
        <position position="201"/>
    </location>
</feature>
<organism evidence="3 4">
    <name type="scientific">Mesorhabditis spiculigera</name>
    <dbReference type="NCBI Taxonomy" id="96644"/>
    <lineage>
        <taxon>Eukaryota</taxon>
        <taxon>Metazoa</taxon>
        <taxon>Ecdysozoa</taxon>
        <taxon>Nematoda</taxon>
        <taxon>Chromadorea</taxon>
        <taxon>Rhabditida</taxon>
        <taxon>Rhabditina</taxon>
        <taxon>Rhabditomorpha</taxon>
        <taxon>Rhabditoidea</taxon>
        <taxon>Rhabditidae</taxon>
        <taxon>Mesorhabditinae</taxon>
        <taxon>Mesorhabditis</taxon>
    </lineage>
</organism>
<proteinExistence type="predicted"/>
<keyword evidence="4" id="KW-1185">Reference proteome</keyword>
<reference evidence="3" key="1">
    <citation type="submission" date="2023-06" db="EMBL/GenBank/DDBJ databases">
        <authorList>
            <person name="Delattre M."/>
        </authorList>
    </citation>
    <scope>NUCLEOTIDE SEQUENCE</scope>
    <source>
        <strain evidence="3">AF72</strain>
    </source>
</reference>
<dbReference type="EMBL" id="CATQJA010001471">
    <property type="protein sequence ID" value="CAJ0567348.1"/>
    <property type="molecule type" value="Genomic_DNA"/>
</dbReference>
<name>A0AA36CFA7_9BILA</name>
<feature type="region of interest" description="Disordered" evidence="1">
    <location>
        <begin position="26"/>
        <end position="46"/>
    </location>
</feature>
<dbReference type="Proteomes" id="UP001177023">
    <property type="component" value="Unassembled WGS sequence"/>
</dbReference>
<feature type="signal peptide" evidence="2">
    <location>
        <begin position="1"/>
        <end position="17"/>
    </location>
</feature>
<evidence type="ECO:0000313" key="4">
    <source>
        <dbReference type="Proteomes" id="UP001177023"/>
    </source>
</evidence>
<protein>
    <submittedName>
        <fullName evidence="3">Uncharacterized protein</fullName>
    </submittedName>
</protein>